<proteinExistence type="predicted"/>
<sequence>METHKGFIKLFRSITDWEWYTDINTCKLLFHCLVKANYSKKKWQGITINKGEFITSNGQLAIETGLTISKVRTALAKLESTEDLTTIKTSKYTKVKVNSKFFGKIIKNNVINTQDDIQNEEQLATKSHSNNNQIATTKNINNNELKKRKKRFRETVLSHTQFSKTILISFFNYWSETDSNNNMRFEIEKFWETEKRLFKWKATEKASVTKHEIHKNR</sequence>
<keyword evidence="2" id="KW-1185">Reference proteome</keyword>
<name>A0ABW5ZS36_9FLAO</name>
<comment type="caution">
    <text evidence="1">The sequence shown here is derived from an EMBL/GenBank/DDBJ whole genome shotgun (WGS) entry which is preliminary data.</text>
</comment>
<dbReference type="Proteomes" id="UP001597548">
    <property type="component" value="Unassembled WGS sequence"/>
</dbReference>
<dbReference type="RefSeq" id="WP_194509290.1">
    <property type="nucleotide sequence ID" value="NZ_JADILU010000007.1"/>
</dbReference>
<evidence type="ECO:0000313" key="1">
    <source>
        <dbReference type="EMBL" id="MFD2915824.1"/>
    </source>
</evidence>
<dbReference type="EMBL" id="JBHUOS010000008">
    <property type="protein sequence ID" value="MFD2915824.1"/>
    <property type="molecule type" value="Genomic_DNA"/>
</dbReference>
<reference evidence="2" key="1">
    <citation type="journal article" date="2019" name="Int. J. Syst. Evol. Microbiol.">
        <title>The Global Catalogue of Microorganisms (GCM) 10K type strain sequencing project: providing services to taxonomists for standard genome sequencing and annotation.</title>
        <authorList>
            <consortium name="The Broad Institute Genomics Platform"/>
            <consortium name="The Broad Institute Genome Sequencing Center for Infectious Disease"/>
            <person name="Wu L."/>
            <person name="Ma J."/>
        </authorList>
    </citation>
    <scope>NUCLEOTIDE SEQUENCE [LARGE SCALE GENOMIC DNA]</scope>
    <source>
        <strain evidence="2">KCTC 32514</strain>
    </source>
</reference>
<accession>A0ABW5ZS36</accession>
<protein>
    <submittedName>
        <fullName evidence="1">Uncharacterized protein</fullName>
    </submittedName>
</protein>
<evidence type="ECO:0000313" key="2">
    <source>
        <dbReference type="Proteomes" id="UP001597548"/>
    </source>
</evidence>
<organism evidence="1 2">
    <name type="scientific">Psychroserpens luteus</name>
    <dbReference type="NCBI Taxonomy" id="1434066"/>
    <lineage>
        <taxon>Bacteria</taxon>
        <taxon>Pseudomonadati</taxon>
        <taxon>Bacteroidota</taxon>
        <taxon>Flavobacteriia</taxon>
        <taxon>Flavobacteriales</taxon>
        <taxon>Flavobacteriaceae</taxon>
        <taxon>Psychroserpens</taxon>
    </lineage>
</organism>
<gene>
    <name evidence="1" type="ORF">ACFS29_09250</name>
</gene>